<accession>A0A0D8XII0</accession>
<gene>
    <name evidence="1" type="ORF">DICVIV_09519</name>
</gene>
<reference evidence="1 2" key="1">
    <citation type="submission" date="2013-11" db="EMBL/GenBank/DDBJ databases">
        <title>Draft genome of the bovine lungworm Dictyocaulus viviparus.</title>
        <authorList>
            <person name="Mitreva M."/>
        </authorList>
    </citation>
    <scope>NUCLEOTIDE SEQUENCE [LARGE SCALE GENOMIC DNA]</scope>
    <source>
        <strain evidence="1 2">HannoverDv2000</strain>
    </source>
</reference>
<keyword evidence="2" id="KW-1185">Reference proteome</keyword>
<dbReference type="AlphaFoldDB" id="A0A0D8XII0"/>
<proteinExistence type="predicted"/>
<sequence length="320" mass="36656">MIGKGLGKIRNRKFRISDLFLKISRTTKNCEKFLVDWNKRFPHINTTNLSREDSITITAEEAEETARIFATNNVKRKSNITDNLFHLFLNERDDNFMELVFPEPHVSHTLSFLSAFIIKVAYEAYTKIYPKDAELTLDYISLNAQHIALQMLEGTHRVTSLVAWNNDKYKEWLVMLEMGIPHVFDPKGGTNQMIEYQPFIHEDGSKSVPYSSAAGVIVMKKYQHDIAQPYIVASASGSERTVEGVVNSVLNLLLFNHTYHGALAASLHFKEKFGFHCVENINETNVLDRSMMLGWRPRRSKSLHMALSGPEELYNYATGY</sequence>
<dbReference type="EMBL" id="KN716472">
    <property type="protein sequence ID" value="KJH44455.1"/>
    <property type="molecule type" value="Genomic_DNA"/>
</dbReference>
<evidence type="ECO:0000313" key="1">
    <source>
        <dbReference type="EMBL" id="KJH44455.1"/>
    </source>
</evidence>
<dbReference type="Proteomes" id="UP000053766">
    <property type="component" value="Unassembled WGS sequence"/>
</dbReference>
<organism evidence="1 2">
    <name type="scientific">Dictyocaulus viviparus</name>
    <name type="common">Bovine lungworm</name>
    <dbReference type="NCBI Taxonomy" id="29172"/>
    <lineage>
        <taxon>Eukaryota</taxon>
        <taxon>Metazoa</taxon>
        <taxon>Ecdysozoa</taxon>
        <taxon>Nematoda</taxon>
        <taxon>Chromadorea</taxon>
        <taxon>Rhabditida</taxon>
        <taxon>Rhabditina</taxon>
        <taxon>Rhabditomorpha</taxon>
        <taxon>Strongyloidea</taxon>
        <taxon>Metastrongylidae</taxon>
        <taxon>Dictyocaulus</taxon>
    </lineage>
</organism>
<name>A0A0D8XII0_DICVI</name>
<dbReference type="OrthoDB" id="5873277at2759"/>
<evidence type="ECO:0000313" key="2">
    <source>
        <dbReference type="Proteomes" id="UP000053766"/>
    </source>
</evidence>
<protein>
    <submittedName>
        <fullName evidence="1">Uncharacterized protein</fullName>
    </submittedName>
</protein>
<reference evidence="2" key="2">
    <citation type="journal article" date="2016" name="Sci. Rep.">
        <title>Dictyocaulus viviparus genome, variome and transcriptome elucidate lungworm biology and support future intervention.</title>
        <authorList>
            <person name="McNulty S.N."/>
            <person name="Strube C."/>
            <person name="Rosa B.A."/>
            <person name="Martin J.C."/>
            <person name="Tyagi R."/>
            <person name="Choi Y.J."/>
            <person name="Wang Q."/>
            <person name="Hallsworth Pepin K."/>
            <person name="Zhang X."/>
            <person name="Ozersky P."/>
            <person name="Wilson R.K."/>
            <person name="Sternberg P.W."/>
            <person name="Gasser R.B."/>
            <person name="Mitreva M."/>
        </authorList>
    </citation>
    <scope>NUCLEOTIDE SEQUENCE [LARGE SCALE GENOMIC DNA]</scope>
    <source>
        <strain evidence="2">HannoverDv2000</strain>
    </source>
</reference>